<feature type="region of interest" description="Disordered" evidence="1">
    <location>
        <begin position="72"/>
        <end position="98"/>
    </location>
</feature>
<proteinExistence type="predicted"/>
<evidence type="ECO:0000256" key="1">
    <source>
        <dbReference type="SAM" id="MobiDB-lite"/>
    </source>
</evidence>
<reference evidence="3" key="1">
    <citation type="journal article" date="2016" name="Genome Announc.">
        <title>Draft Genome Sequences of Five Rapidly Growing Mycobacterium Species, M. thermoresistibile, M. fortuitum subsp. acetamidolyticum, M. canariasense, M. brisbanense, and M. novocastrense.</title>
        <authorList>
            <person name="Katahira K."/>
            <person name="Ogura Y."/>
            <person name="Gotoh Y."/>
            <person name="Hayashi T."/>
        </authorList>
    </citation>
    <scope>NUCLEOTIDE SEQUENCE [LARGE SCALE GENOMIC DNA]</scope>
    <source>
        <strain evidence="3">JCM15654</strain>
    </source>
</reference>
<accession>A0A100VZM3</accession>
<dbReference type="RefSeq" id="WP_062829398.1">
    <property type="nucleotide sequence ID" value="NZ_BCSX01000024.1"/>
</dbReference>
<name>A0A100VZM3_9MYCO</name>
<feature type="compositionally biased region" description="Basic and acidic residues" evidence="1">
    <location>
        <begin position="72"/>
        <end position="81"/>
    </location>
</feature>
<evidence type="ECO:0000313" key="2">
    <source>
        <dbReference type="EMBL" id="GAS88929.1"/>
    </source>
</evidence>
<dbReference type="EMBL" id="BCSX01000024">
    <property type="protein sequence ID" value="GAS88929.1"/>
    <property type="molecule type" value="Genomic_DNA"/>
</dbReference>
<dbReference type="OrthoDB" id="4637442at2"/>
<sequence length="98" mass="10976">MSKVRTASANKNVAAQTNTHVASTAAPALITAQQVLFSTAAAVALPRRRYFGDTVSHAISSATTWWRTRAERRPVRHDRPSRMSYLENSMMSREMDRL</sequence>
<comment type="caution">
    <text evidence="2">The sequence shown here is derived from an EMBL/GenBank/DDBJ whole genome shotgun (WGS) entry which is preliminary data.</text>
</comment>
<reference evidence="3" key="2">
    <citation type="submission" date="2016-02" db="EMBL/GenBank/DDBJ databases">
        <title>Draft genome sequence of five rapidly growing Mycobacterium species.</title>
        <authorList>
            <person name="Katahira K."/>
            <person name="Gotou Y."/>
            <person name="Iida K."/>
            <person name="Ogura Y."/>
            <person name="Hayashi T."/>
        </authorList>
    </citation>
    <scope>NUCLEOTIDE SEQUENCE [LARGE SCALE GENOMIC DNA]</scope>
    <source>
        <strain evidence="3">JCM15654</strain>
    </source>
</reference>
<evidence type="ECO:0000313" key="3">
    <source>
        <dbReference type="Proteomes" id="UP000069620"/>
    </source>
</evidence>
<dbReference type="Proteomes" id="UP000069620">
    <property type="component" value="Unassembled WGS sequence"/>
</dbReference>
<dbReference type="AlphaFoldDB" id="A0A100VZM3"/>
<keyword evidence="3" id="KW-1185">Reference proteome</keyword>
<gene>
    <name evidence="2" type="ORF">RMCB_3025</name>
</gene>
<protein>
    <submittedName>
        <fullName evidence="2">Uncharacterized protein</fullName>
    </submittedName>
</protein>
<organism evidence="2 3">
    <name type="scientific">Mycolicibacterium brisbanense</name>
    <dbReference type="NCBI Taxonomy" id="146020"/>
    <lineage>
        <taxon>Bacteria</taxon>
        <taxon>Bacillati</taxon>
        <taxon>Actinomycetota</taxon>
        <taxon>Actinomycetes</taxon>
        <taxon>Mycobacteriales</taxon>
        <taxon>Mycobacteriaceae</taxon>
        <taxon>Mycolicibacterium</taxon>
    </lineage>
</organism>